<reference evidence="2 3" key="1">
    <citation type="journal article" date="2010" name="J. Bacteriol.">
        <title>Genome sequence of the oligotrophic marine Gammaproteobacterium HTCC2143, isolated from the Oregon Coast.</title>
        <authorList>
            <person name="Oh H.M."/>
            <person name="Kang I."/>
            <person name="Ferriera S."/>
            <person name="Giovannoni S.J."/>
            <person name="Cho J.C."/>
        </authorList>
    </citation>
    <scope>NUCLEOTIDE SEQUENCE [LARGE SCALE GENOMIC DNA]</scope>
    <source>
        <strain evidence="2 3">HTCC2143</strain>
    </source>
</reference>
<dbReference type="Proteomes" id="UP000004931">
    <property type="component" value="Unassembled WGS sequence"/>
</dbReference>
<proteinExistence type="predicted"/>
<evidence type="ECO:0000313" key="3">
    <source>
        <dbReference type="Proteomes" id="UP000004931"/>
    </source>
</evidence>
<keyword evidence="1" id="KW-1133">Transmembrane helix</keyword>
<dbReference type="AlphaFoldDB" id="A0YEP7"/>
<organism evidence="2 3">
    <name type="scientific">marine gamma proteobacterium HTCC2143</name>
    <dbReference type="NCBI Taxonomy" id="247633"/>
    <lineage>
        <taxon>Bacteria</taxon>
        <taxon>Pseudomonadati</taxon>
        <taxon>Pseudomonadota</taxon>
        <taxon>Gammaproteobacteria</taxon>
        <taxon>Cellvibrionales</taxon>
        <taxon>Spongiibacteraceae</taxon>
        <taxon>BD1-7 clade</taxon>
    </lineage>
</organism>
<accession>A0YEP7</accession>
<comment type="caution">
    <text evidence="2">The sequence shown here is derived from an EMBL/GenBank/DDBJ whole genome shotgun (WGS) entry which is preliminary data.</text>
</comment>
<feature type="transmembrane region" description="Helical" evidence="1">
    <location>
        <begin position="12"/>
        <end position="32"/>
    </location>
</feature>
<gene>
    <name evidence="2" type="ORF">GP2143_03129</name>
</gene>
<protein>
    <submittedName>
        <fullName evidence="2">Uncharacterized protein</fullName>
    </submittedName>
</protein>
<evidence type="ECO:0000313" key="2">
    <source>
        <dbReference type="EMBL" id="EAW30883.1"/>
    </source>
</evidence>
<dbReference type="STRING" id="247633.GP2143_03129"/>
<sequence length="61" mass="7064">MVKNTLSNRLFYYYNNSCYIFLVLKAGLWHGFGLGGDTNFLSKIMVLRAKLNKENHFSVLC</sequence>
<keyword evidence="1" id="KW-0472">Membrane</keyword>
<name>A0YEP7_9GAMM</name>
<dbReference type="EMBL" id="AAVT01000006">
    <property type="protein sequence ID" value="EAW30883.1"/>
    <property type="molecule type" value="Genomic_DNA"/>
</dbReference>
<evidence type="ECO:0000256" key="1">
    <source>
        <dbReference type="SAM" id="Phobius"/>
    </source>
</evidence>
<keyword evidence="1" id="KW-0812">Transmembrane</keyword>
<keyword evidence="3" id="KW-1185">Reference proteome</keyword>